<reference evidence="2 3" key="1">
    <citation type="submission" date="2019-09" db="EMBL/GenBank/DDBJ databases">
        <title>Isolation and identification of active actinomycetes.</title>
        <authorList>
            <person name="Yu Z."/>
            <person name="Han C."/>
            <person name="Yu B."/>
        </authorList>
    </citation>
    <scope>NUCLEOTIDE SEQUENCE [LARGE SCALE GENOMIC DNA]</scope>
    <source>
        <strain evidence="2 3">NEAU-H2</strain>
    </source>
</reference>
<dbReference type="RefSeq" id="WP_151470078.1">
    <property type="nucleotide sequence ID" value="NZ_WBKG01000012.1"/>
</dbReference>
<dbReference type="SUPFAM" id="SSF75011">
    <property type="entry name" value="3-carboxy-cis,cis-mucoante lactonizing enzyme"/>
    <property type="match status" value="1"/>
</dbReference>
<proteinExistence type="predicted"/>
<gene>
    <name evidence="2" type="ORF">F8144_16420</name>
</gene>
<organism evidence="2 3">
    <name type="scientific">Streptomyces triticiradicis</name>
    <dbReference type="NCBI Taxonomy" id="2651189"/>
    <lineage>
        <taxon>Bacteria</taxon>
        <taxon>Bacillati</taxon>
        <taxon>Actinomycetota</taxon>
        <taxon>Actinomycetes</taxon>
        <taxon>Kitasatosporales</taxon>
        <taxon>Streptomycetaceae</taxon>
        <taxon>Streptomyces</taxon>
    </lineage>
</organism>
<feature type="chain" id="PRO_5038591772" evidence="1">
    <location>
        <begin position="23"/>
        <end position="645"/>
    </location>
</feature>
<dbReference type="SUPFAM" id="SSF63825">
    <property type="entry name" value="YWTD domain"/>
    <property type="match status" value="1"/>
</dbReference>
<dbReference type="AlphaFoldDB" id="A0A7J5DFJ2"/>
<evidence type="ECO:0000313" key="2">
    <source>
        <dbReference type="EMBL" id="KAB1987646.1"/>
    </source>
</evidence>
<dbReference type="InterPro" id="IPR015943">
    <property type="entry name" value="WD40/YVTN_repeat-like_dom_sf"/>
</dbReference>
<dbReference type="Proteomes" id="UP000442990">
    <property type="component" value="Unassembled WGS sequence"/>
</dbReference>
<evidence type="ECO:0000256" key="1">
    <source>
        <dbReference type="SAM" id="SignalP"/>
    </source>
</evidence>
<evidence type="ECO:0000313" key="3">
    <source>
        <dbReference type="Proteomes" id="UP000442990"/>
    </source>
</evidence>
<accession>A0A7J5DFJ2</accession>
<protein>
    <submittedName>
        <fullName evidence="2">Ig-like domain repeat protein</fullName>
    </submittedName>
</protein>
<feature type="signal peptide" evidence="1">
    <location>
        <begin position="1"/>
        <end position="22"/>
    </location>
</feature>
<comment type="caution">
    <text evidence="2">The sequence shown here is derived from an EMBL/GenBank/DDBJ whole genome shotgun (WGS) entry which is preliminary data.</text>
</comment>
<dbReference type="Gene3D" id="2.130.10.10">
    <property type="entry name" value="YVTN repeat-like/Quinoprotein amine dehydrogenase"/>
    <property type="match status" value="1"/>
</dbReference>
<sequence length="645" mass="67358">MRTRSAATATALAVLAGSAVLSGVPAVPAAAAGAVVVCTPGGIVADGALQRVFVADQWSGKILAGDYSGALVDSVDGLGTVVGLALSADGATLYAALPDSHQILALDAATLDIEARYDVAAAEGPRHLAFAGGKVWFGYDDPQGGGLGSVDPAGGPEAVTLGRLPDGLGSFGDLVLDSDPGKPDTLAFAATGLDASGGMGVLDVSGTSPQLVAHDNSQVSGAGDVDLVPNAPEVLINARNRYAYADGKLSGAGSYAYGGWNGDISPSGLLAKSDDRYVTVYRSGTDTPIVAHHVSDNEVGGVAWAPDSSRLFVLRGTDGDGYFLKALTDPARDVPTLTVYAPTKATRAQQLTVTGNLSMTWLPPDTKLQVTRTDLESPSGKALPAVTVKPDGTYSFSDTPPAGGTVTYKVTYAGDADRSAVTASGKVAVSLAPTSLSLNNNGKVYAYGTDVTFTAHLGTTYKNRTVEIWANPYGGDKPDKLIKTGTVNSSGNISATVDMTRDTEVTAVFKGDARFKSRTVASTGYAMVKTSTVVSKHYKTARIGSTSYYWFHKSTNPLLTTTMTYYPGRMQRVDLQVYRSGEWQTPYDSPRYFKLDSNGRSAVSLKSPGASGVKVRMRFSYENKYSGDNVNSTTNGSWKYLYFSN</sequence>
<keyword evidence="1" id="KW-0732">Signal</keyword>
<dbReference type="EMBL" id="WBKG01000012">
    <property type="protein sequence ID" value="KAB1987646.1"/>
    <property type="molecule type" value="Genomic_DNA"/>
</dbReference>
<keyword evidence="3" id="KW-1185">Reference proteome</keyword>
<name>A0A7J5DFJ2_9ACTN</name>